<dbReference type="InterPro" id="IPR036113">
    <property type="entry name" value="Asp/Glu-ADT_sf_sub_c"/>
</dbReference>
<dbReference type="OrthoDB" id="9794326at2"/>
<keyword evidence="1" id="KW-0648">Protein biosynthesis</keyword>
<dbReference type="GO" id="GO:0006450">
    <property type="term" value="P:regulation of translational fidelity"/>
    <property type="evidence" value="ECO:0007669"/>
    <property type="project" value="InterPro"/>
</dbReference>
<accession>V2RMW6</accession>
<dbReference type="InterPro" id="IPR003837">
    <property type="entry name" value="GatC"/>
</dbReference>
<dbReference type="eggNOG" id="COG0721">
    <property type="taxonomic scope" value="Bacteria"/>
</dbReference>
<sequence length="91" mass="10405">MDTKEINHIAKLARLKFYESGVDSMAKDLNDILKWMDILQSADTSSVNGIEEAAPLRQREDKVTTGNLSEKLMKNAYEPYEHFFTVPKVVE</sequence>
<name>V2RMW6_9BACT</name>
<keyword evidence="1" id="KW-0067">ATP-binding</keyword>
<keyword evidence="1 2" id="KW-0436">Ligase</keyword>
<organism evidence="2 3">
    <name type="scientific">Mucispirillum schaedleri ASF457</name>
    <dbReference type="NCBI Taxonomy" id="1379858"/>
    <lineage>
        <taxon>Bacteria</taxon>
        <taxon>Pseudomonadati</taxon>
        <taxon>Deferribacterota</taxon>
        <taxon>Deferribacteres</taxon>
        <taxon>Deferribacterales</taxon>
        <taxon>Mucispirillaceae</taxon>
        <taxon>Mucispirillum</taxon>
    </lineage>
</organism>
<dbReference type="KEGG" id="msch:N508_000877"/>
<keyword evidence="1" id="KW-0547">Nucleotide-binding</keyword>
<protein>
    <recommendedName>
        <fullName evidence="1">Aspartyl/glutamyl-tRNA(Asn/Gln) amidotransferase subunit C</fullName>
        <shortName evidence="1">Asp/Glu-ADT subunit C</shortName>
        <ecNumber evidence="1">6.3.5.-</ecNumber>
    </recommendedName>
</protein>
<dbReference type="GO" id="GO:0070681">
    <property type="term" value="P:glutaminyl-tRNAGln biosynthesis via transamidation"/>
    <property type="evidence" value="ECO:0007669"/>
    <property type="project" value="TreeGrafter"/>
</dbReference>
<dbReference type="PANTHER" id="PTHR15004">
    <property type="entry name" value="GLUTAMYL-TRNA(GLN) AMIDOTRANSFERASE SUBUNIT C, MITOCHONDRIAL"/>
    <property type="match status" value="1"/>
</dbReference>
<dbReference type="PANTHER" id="PTHR15004:SF0">
    <property type="entry name" value="GLUTAMYL-TRNA(GLN) AMIDOTRANSFERASE SUBUNIT C, MITOCHONDRIAL"/>
    <property type="match status" value="1"/>
</dbReference>
<dbReference type="AlphaFoldDB" id="V2RMW6"/>
<reference evidence="2" key="1">
    <citation type="journal article" date="2014" name="Genome Announc.">
        <title>Draft genome sequences of the altered schaedler flora, a defined bacterial community from gnotobiotic mice.</title>
        <authorList>
            <person name="Wannemuehler M.J."/>
            <person name="Overstreet A.M."/>
            <person name="Ward D.V."/>
            <person name="Phillips G.J."/>
        </authorList>
    </citation>
    <scope>NUCLEOTIDE SEQUENCE</scope>
    <source>
        <strain evidence="2">ASF457</strain>
    </source>
</reference>
<keyword evidence="3" id="KW-1185">Reference proteome</keyword>
<gene>
    <name evidence="1 2" type="primary">gatC</name>
    <name evidence="2" type="ORF">N508_000877</name>
</gene>
<reference evidence="2" key="2">
    <citation type="submission" date="2022-05" db="EMBL/GenBank/DDBJ databases">
        <authorList>
            <person name="Proctor A.L."/>
            <person name="Phillips G.J."/>
            <person name="Wannemuehler M.J."/>
        </authorList>
    </citation>
    <scope>NUCLEOTIDE SEQUENCE</scope>
    <source>
        <strain evidence="2">ASF457</strain>
    </source>
</reference>
<dbReference type="Proteomes" id="UP000017429">
    <property type="component" value="Chromosome"/>
</dbReference>
<dbReference type="HAMAP" id="MF_00122">
    <property type="entry name" value="GatC"/>
    <property type="match status" value="1"/>
</dbReference>
<dbReference type="Pfam" id="PF02686">
    <property type="entry name" value="GatC"/>
    <property type="match status" value="1"/>
</dbReference>
<dbReference type="RefSeq" id="WP_023275180.1">
    <property type="nucleotide sequence ID" value="NZ_CP097562.1"/>
</dbReference>
<comment type="similarity">
    <text evidence="1">Belongs to the GatC family.</text>
</comment>
<reference evidence="2" key="3">
    <citation type="submission" date="2022-06" db="EMBL/GenBank/DDBJ databases">
        <title>Resources to Facilitate Use of the Altered Schaedler Flora (ASF) Mouse Model to Study Microbiome Function.</title>
        <authorList>
            <person name="Proctor A."/>
            <person name="Parvinroo S."/>
            <person name="Richie T."/>
            <person name="Jia X."/>
            <person name="Lee S.T.M."/>
            <person name="Karp P.D."/>
            <person name="Paley S."/>
            <person name="Kostic A.D."/>
            <person name="Pierre J.F."/>
            <person name="Wannemuehler M.J."/>
            <person name="Phillips G.J."/>
        </authorList>
    </citation>
    <scope>NUCLEOTIDE SEQUENCE</scope>
    <source>
        <strain evidence="2">ASF457</strain>
    </source>
</reference>
<dbReference type="GO" id="GO:0005524">
    <property type="term" value="F:ATP binding"/>
    <property type="evidence" value="ECO:0007669"/>
    <property type="project" value="UniProtKB-KW"/>
</dbReference>
<evidence type="ECO:0000313" key="3">
    <source>
        <dbReference type="Proteomes" id="UP000017429"/>
    </source>
</evidence>
<dbReference type="SUPFAM" id="SSF141000">
    <property type="entry name" value="Glu-tRNAGln amidotransferase C subunit"/>
    <property type="match status" value="1"/>
</dbReference>
<comment type="subunit">
    <text evidence="1">Heterotrimer of A, B and C subunits.</text>
</comment>
<dbReference type="Gene3D" id="1.10.20.60">
    <property type="entry name" value="Glu-tRNAGln amidotransferase C subunit, N-terminal domain"/>
    <property type="match status" value="1"/>
</dbReference>
<comment type="function">
    <text evidence="1">Allows the formation of correctly charged Asn-tRNA(Asn) or Gln-tRNA(Gln) through the transamidation of misacylated Asp-tRNA(Asn) or Glu-tRNA(Gln) in organisms which lack either or both of asparaginyl-tRNA or glutaminyl-tRNA synthetases. The reaction takes place in the presence of glutamine and ATP through an activated phospho-Asp-tRNA(Asn) or phospho-Glu-tRNA(Gln).</text>
</comment>
<dbReference type="EC" id="6.3.5.-" evidence="1"/>
<proteinExistence type="inferred from homology"/>
<dbReference type="NCBIfam" id="TIGR00135">
    <property type="entry name" value="gatC"/>
    <property type="match status" value="1"/>
</dbReference>
<comment type="catalytic activity">
    <reaction evidence="1">
        <text>L-aspartyl-tRNA(Asn) + L-glutamine + ATP + H2O = L-asparaginyl-tRNA(Asn) + L-glutamate + ADP + phosphate + 2 H(+)</text>
        <dbReference type="Rhea" id="RHEA:14513"/>
        <dbReference type="Rhea" id="RHEA-COMP:9674"/>
        <dbReference type="Rhea" id="RHEA-COMP:9677"/>
        <dbReference type="ChEBI" id="CHEBI:15377"/>
        <dbReference type="ChEBI" id="CHEBI:15378"/>
        <dbReference type="ChEBI" id="CHEBI:29985"/>
        <dbReference type="ChEBI" id="CHEBI:30616"/>
        <dbReference type="ChEBI" id="CHEBI:43474"/>
        <dbReference type="ChEBI" id="CHEBI:58359"/>
        <dbReference type="ChEBI" id="CHEBI:78515"/>
        <dbReference type="ChEBI" id="CHEBI:78516"/>
        <dbReference type="ChEBI" id="CHEBI:456216"/>
    </reaction>
</comment>
<evidence type="ECO:0000256" key="1">
    <source>
        <dbReference type="HAMAP-Rule" id="MF_00122"/>
    </source>
</evidence>
<dbReference type="GO" id="GO:0006412">
    <property type="term" value="P:translation"/>
    <property type="evidence" value="ECO:0007669"/>
    <property type="project" value="UniProtKB-UniRule"/>
</dbReference>
<evidence type="ECO:0000313" key="2">
    <source>
        <dbReference type="EMBL" id="USF23810.1"/>
    </source>
</evidence>
<dbReference type="GO" id="GO:0050567">
    <property type="term" value="F:glutaminyl-tRNA synthase (glutamine-hydrolyzing) activity"/>
    <property type="evidence" value="ECO:0007669"/>
    <property type="project" value="UniProtKB-UniRule"/>
</dbReference>
<comment type="catalytic activity">
    <reaction evidence="1">
        <text>L-glutamyl-tRNA(Gln) + L-glutamine + ATP + H2O = L-glutaminyl-tRNA(Gln) + L-glutamate + ADP + phosphate + H(+)</text>
        <dbReference type="Rhea" id="RHEA:17521"/>
        <dbReference type="Rhea" id="RHEA-COMP:9681"/>
        <dbReference type="Rhea" id="RHEA-COMP:9684"/>
        <dbReference type="ChEBI" id="CHEBI:15377"/>
        <dbReference type="ChEBI" id="CHEBI:15378"/>
        <dbReference type="ChEBI" id="CHEBI:29985"/>
        <dbReference type="ChEBI" id="CHEBI:30616"/>
        <dbReference type="ChEBI" id="CHEBI:43474"/>
        <dbReference type="ChEBI" id="CHEBI:58359"/>
        <dbReference type="ChEBI" id="CHEBI:78520"/>
        <dbReference type="ChEBI" id="CHEBI:78521"/>
        <dbReference type="ChEBI" id="CHEBI:456216"/>
    </reaction>
</comment>
<dbReference type="EMBL" id="CP097562">
    <property type="protein sequence ID" value="USF23810.1"/>
    <property type="molecule type" value="Genomic_DNA"/>
</dbReference>